<feature type="region of interest" description="Disordered" evidence="1">
    <location>
        <begin position="31"/>
        <end position="54"/>
    </location>
</feature>
<sequence>MGVPLPPSAHGPPPTHIPMDTLQDQRIHVPGREQDFGPLPPEYSQVFQGHGNVA</sequence>
<dbReference type="VEuPathDB" id="FungiDB:SCHCODRAFT_02638531"/>
<evidence type="ECO:0000313" key="2">
    <source>
        <dbReference type="EMBL" id="EFI93400.1"/>
    </source>
</evidence>
<evidence type="ECO:0000313" key="3">
    <source>
        <dbReference type="Proteomes" id="UP000007431"/>
    </source>
</evidence>
<proteinExistence type="predicted"/>
<dbReference type="HOGENOM" id="CLU_3051683_0_0_1"/>
<protein>
    <submittedName>
        <fullName evidence="2">Expressed protein</fullName>
    </submittedName>
</protein>
<keyword evidence="3" id="KW-1185">Reference proteome</keyword>
<accession>D8QFF2</accession>
<reference evidence="2 3" key="1">
    <citation type="journal article" date="2010" name="Nat. Biotechnol.">
        <title>Genome sequence of the model mushroom Schizophyllum commune.</title>
        <authorList>
            <person name="Ohm R.A."/>
            <person name="de Jong J.F."/>
            <person name="Lugones L.G."/>
            <person name="Aerts A."/>
            <person name="Kothe E."/>
            <person name="Stajich J.E."/>
            <person name="de Vries R.P."/>
            <person name="Record E."/>
            <person name="Levasseur A."/>
            <person name="Baker S.E."/>
            <person name="Bartholomew K.A."/>
            <person name="Coutinho P.M."/>
            <person name="Erdmann S."/>
            <person name="Fowler T.J."/>
            <person name="Gathman A.C."/>
            <person name="Lombard V."/>
            <person name="Henrissat B."/>
            <person name="Knabe N."/>
            <person name="Kuees U."/>
            <person name="Lilly W.W."/>
            <person name="Lindquist E."/>
            <person name="Lucas S."/>
            <person name="Magnuson J.K."/>
            <person name="Piumi F."/>
            <person name="Raudaskoski M."/>
            <person name="Salamov A."/>
            <person name="Schmutz J."/>
            <person name="Schwarze F.W.M.R."/>
            <person name="vanKuyk P.A."/>
            <person name="Horton J.S."/>
            <person name="Grigoriev I.V."/>
            <person name="Woesten H.A.B."/>
        </authorList>
    </citation>
    <scope>NUCLEOTIDE SEQUENCE [LARGE SCALE GENOMIC DNA]</scope>
    <source>
        <strain evidence="3">H4-8 / FGSC 9210</strain>
    </source>
</reference>
<gene>
    <name evidence="2" type="ORF">SCHCODRAFT_12047</name>
</gene>
<dbReference type="InParanoid" id="D8QFF2"/>
<dbReference type="Proteomes" id="UP000007431">
    <property type="component" value="Unassembled WGS sequence"/>
</dbReference>
<dbReference type="AlphaFoldDB" id="D8QFF2"/>
<dbReference type="EMBL" id="GL377311">
    <property type="protein sequence ID" value="EFI93400.1"/>
    <property type="molecule type" value="Genomic_DNA"/>
</dbReference>
<organism evidence="3">
    <name type="scientific">Schizophyllum commune (strain H4-8 / FGSC 9210)</name>
    <name type="common">Split gill fungus</name>
    <dbReference type="NCBI Taxonomy" id="578458"/>
    <lineage>
        <taxon>Eukaryota</taxon>
        <taxon>Fungi</taxon>
        <taxon>Dikarya</taxon>
        <taxon>Basidiomycota</taxon>
        <taxon>Agaricomycotina</taxon>
        <taxon>Agaricomycetes</taxon>
        <taxon>Agaricomycetidae</taxon>
        <taxon>Agaricales</taxon>
        <taxon>Schizophyllaceae</taxon>
        <taxon>Schizophyllum</taxon>
    </lineage>
</organism>
<name>D8QFF2_SCHCM</name>
<evidence type="ECO:0000256" key="1">
    <source>
        <dbReference type="SAM" id="MobiDB-lite"/>
    </source>
</evidence>